<organism evidence="7 9">
    <name type="scientific">Kocuria flava</name>
    <dbReference type="NCBI Taxonomy" id="446860"/>
    <lineage>
        <taxon>Bacteria</taxon>
        <taxon>Bacillati</taxon>
        <taxon>Actinomycetota</taxon>
        <taxon>Actinomycetes</taxon>
        <taxon>Micrococcales</taxon>
        <taxon>Micrococcaceae</taxon>
        <taxon>Kocuria</taxon>
    </lineage>
</organism>
<dbReference type="GO" id="GO:0050660">
    <property type="term" value="F:flavin adenine dinucleotide binding"/>
    <property type="evidence" value="ECO:0007669"/>
    <property type="project" value="InterPro"/>
</dbReference>
<dbReference type="Gene3D" id="2.40.110.10">
    <property type="entry name" value="Butyryl-CoA Dehydrogenase, subunit A, domain 2"/>
    <property type="match status" value="1"/>
</dbReference>
<dbReference type="Proteomes" id="UP000057181">
    <property type="component" value="Chromosome"/>
</dbReference>
<dbReference type="PIRSF" id="PIRSF016578">
    <property type="entry name" value="HsaA"/>
    <property type="match status" value="1"/>
</dbReference>
<dbReference type="AlphaFoldDB" id="A0A0U3H6P4"/>
<proteinExistence type="inferred from homology"/>
<reference evidence="8 10" key="2">
    <citation type="submission" date="2019-07" db="EMBL/GenBank/DDBJ databases">
        <title>Whole genome shotgun sequence of Kocuria flava NBRC 107626.</title>
        <authorList>
            <person name="Hosoyama A."/>
            <person name="Uohara A."/>
            <person name="Ohji S."/>
            <person name="Ichikawa N."/>
        </authorList>
    </citation>
    <scope>NUCLEOTIDE SEQUENCE [LARGE SCALE GENOMIC DNA]</scope>
    <source>
        <strain evidence="8 10">NBRC 107626</strain>
    </source>
</reference>
<evidence type="ECO:0000313" key="9">
    <source>
        <dbReference type="Proteomes" id="UP000057181"/>
    </source>
</evidence>
<evidence type="ECO:0000313" key="8">
    <source>
        <dbReference type="EMBL" id="GEO92787.1"/>
    </source>
</evidence>
<evidence type="ECO:0000313" key="7">
    <source>
        <dbReference type="EMBL" id="ALU38517.1"/>
    </source>
</evidence>
<dbReference type="GO" id="GO:0005737">
    <property type="term" value="C:cytoplasm"/>
    <property type="evidence" value="ECO:0007669"/>
    <property type="project" value="TreeGrafter"/>
</dbReference>
<feature type="domain" description="Acyl-CoA dehydrogenase/oxidase N-terminal" evidence="5">
    <location>
        <begin position="13"/>
        <end position="115"/>
    </location>
</feature>
<evidence type="ECO:0000256" key="3">
    <source>
        <dbReference type="ARBA" id="ARBA00049661"/>
    </source>
</evidence>
<reference evidence="7 9" key="1">
    <citation type="submission" date="2015-11" db="EMBL/GenBank/DDBJ databases">
        <title>Complete Genome Sequence of Kocuria flava strain HO-9041.</title>
        <authorList>
            <person name="Zhou M."/>
            <person name="Dai J."/>
        </authorList>
    </citation>
    <scope>NUCLEOTIDE SEQUENCE [LARGE SCALE GENOMIC DNA]</scope>
    <source>
        <strain evidence="7 9">HO-9041</strain>
    </source>
</reference>
<evidence type="ECO:0000259" key="5">
    <source>
        <dbReference type="Pfam" id="PF02771"/>
    </source>
</evidence>
<dbReference type="Pfam" id="PF08028">
    <property type="entry name" value="Acyl-CoA_dh_2"/>
    <property type="match status" value="1"/>
</dbReference>
<dbReference type="InterPro" id="IPR013786">
    <property type="entry name" value="AcylCoA_DH/ox_N"/>
</dbReference>
<dbReference type="EMBL" id="BJZR01000062">
    <property type="protein sequence ID" value="GEO92787.1"/>
    <property type="molecule type" value="Genomic_DNA"/>
</dbReference>
<comment type="similarity">
    <text evidence="3">Belongs to the HpaH/HsaA monooxygenase family.</text>
</comment>
<feature type="domain" description="Acyl-CoA dehydrogenase C-terminal" evidence="6">
    <location>
        <begin position="235"/>
        <end position="374"/>
    </location>
</feature>
<sequence>MAAAAPQPTTDALLEQFRPVLAQIAAGAEQREAERVLPFEPVARLNELRFGALLLPVEAGGRGASWAQLTRLLIELAAADSNVAHVYRSHFGFVASIDREPAQQALWYPRVAAGEIVGNAATERGRAVVGTAETTLVPRPDGSWSLTGEKFYSTGSIFADWIQVTAQVPGEDRRSHAFVRAGAPGVELRDDWDGFGQRLTGTGTSVFTDVVVPADHVRFRDGSATQETAVFQLVLLAVQAGIALAAVERTGELVAARTRGFSTGSGVLFREDPLILQLVGQLSAKAFAARATVLEAARELDAALGPVGRAAPDEDAVAVTDRCELAVQQAQVVVPPLVEAVTGGMFDVLGASAVSRSRLLDRYWRNARTVATHNPTVFKARIVGDHRVNGTPMAGLTAIGEIAAAGA</sequence>
<dbReference type="GO" id="GO:0033539">
    <property type="term" value="P:fatty acid beta-oxidation using acyl-CoA dehydrogenase"/>
    <property type="evidence" value="ECO:0007669"/>
    <property type="project" value="TreeGrafter"/>
</dbReference>
<keyword evidence="2" id="KW-0560">Oxidoreductase</keyword>
<evidence type="ECO:0000313" key="10">
    <source>
        <dbReference type="Proteomes" id="UP000321155"/>
    </source>
</evidence>
<evidence type="ECO:0000256" key="1">
    <source>
        <dbReference type="ARBA" id="ARBA00022630"/>
    </source>
</evidence>
<dbReference type="Gene3D" id="1.20.140.10">
    <property type="entry name" value="Butyryl-CoA Dehydrogenase, subunit A, domain 3"/>
    <property type="match status" value="1"/>
</dbReference>
<dbReference type="KEGG" id="kfv:AS188_00735"/>
<evidence type="ECO:0000256" key="2">
    <source>
        <dbReference type="ARBA" id="ARBA00023002"/>
    </source>
</evidence>
<evidence type="ECO:0000259" key="6">
    <source>
        <dbReference type="Pfam" id="PF08028"/>
    </source>
</evidence>
<gene>
    <name evidence="7" type="ORF">AS188_00735</name>
    <name evidence="8" type="ORF">KFL01_20930</name>
</gene>
<dbReference type="GO" id="GO:0003995">
    <property type="term" value="F:acyl-CoA dehydrogenase activity"/>
    <property type="evidence" value="ECO:0007669"/>
    <property type="project" value="TreeGrafter"/>
</dbReference>
<dbReference type="InterPro" id="IPR036250">
    <property type="entry name" value="AcylCo_DH-like_C"/>
</dbReference>
<dbReference type="Pfam" id="PF02771">
    <property type="entry name" value="Acyl-CoA_dh_N"/>
    <property type="match status" value="1"/>
</dbReference>
<protein>
    <submittedName>
        <fullName evidence="7">Acyl-CoA dehydrogenase</fullName>
    </submittedName>
</protein>
<dbReference type="InterPro" id="IPR013107">
    <property type="entry name" value="Acyl-CoA_DH_C"/>
</dbReference>
<dbReference type="Gene3D" id="1.10.540.10">
    <property type="entry name" value="Acyl-CoA dehydrogenase/oxidase, N-terminal domain"/>
    <property type="match status" value="1"/>
</dbReference>
<feature type="domain" description="Acyl-CoA oxidase/dehydrogenase middle" evidence="4">
    <location>
        <begin position="127"/>
        <end position="210"/>
    </location>
</feature>
<dbReference type="InterPro" id="IPR050741">
    <property type="entry name" value="Acyl-CoA_dehydrogenase"/>
</dbReference>
<dbReference type="GO" id="GO:0016712">
    <property type="term" value="F:oxidoreductase activity, acting on paired donors, with incorporation or reduction of molecular oxygen, reduced flavin or flavoprotein as one donor, and incorporation of one atom of oxygen"/>
    <property type="evidence" value="ECO:0007669"/>
    <property type="project" value="TreeGrafter"/>
</dbReference>
<dbReference type="InterPro" id="IPR009100">
    <property type="entry name" value="AcylCoA_DH/oxidase_NM_dom_sf"/>
</dbReference>
<accession>A0A0U3H6P4</accession>
<dbReference type="InterPro" id="IPR006091">
    <property type="entry name" value="Acyl-CoA_Oxase/DH_mid-dom"/>
</dbReference>
<keyword evidence="10" id="KW-1185">Reference proteome</keyword>
<dbReference type="OrthoDB" id="571684at2"/>
<dbReference type="EMBL" id="CP013254">
    <property type="protein sequence ID" value="ALU38517.1"/>
    <property type="molecule type" value="Genomic_DNA"/>
</dbReference>
<dbReference type="SUPFAM" id="SSF47203">
    <property type="entry name" value="Acyl-CoA dehydrogenase C-terminal domain-like"/>
    <property type="match status" value="1"/>
</dbReference>
<dbReference type="STRING" id="446860.AS188_00735"/>
<dbReference type="RefSeq" id="WP_058857231.1">
    <property type="nucleotide sequence ID" value="NZ_BJZR01000062.1"/>
</dbReference>
<name>A0A0U3H6P4_9MICC</name>
<evidence type="ECO:0000259" key="4">
    <source>
        <dbReference type="Pfam" id="PF02770"/>
    </source>
</evidence>
<dbReference type="Proteomes" id="UP000321155">
    <property type="component" value="Unassembled WGS sequence"/>
</dbReference>
<dbReference type="Pfam" id="PF02770">
    <property type="entry name" value="Acyl-CoA_dh_M"/>
    <property type="match status" value="1"/>
</dbReference>
<dbReference type="InterPro" id="IPR037069">
    <property type="entry name" value="AcylCoA_DH/ox_N_sf"/>
</dbReference>
<dbReference type="PANTHER" id="PTHR48083:SF19">
    <property type="entry name" value="FLAVIN-DEPENDENT MONOOXYGENASE, OXYGENASE SUBUNIT HSAA"/>
    <property type="match status" value="1"/>
</dbReference>
<dbReference type="PANTHER" id="PTHR48083">
    <property type="entry name" value="MEDIUM-CHAIN SPECIFIC ACYL-COA DEHYDROGENASE, MITOCHONDRIAL-RELATED"/>
    <property type="match status" value="1"/>
</dbReference>
<dbReference type="SUPFAM" id="SSF56645">
    <property type="entry name" value="Acyl-CoA dehydrogenase NM domain-like"/>
    <property type="match status" value="1"/>
</dbReference>
<keyword evidence="1" id="KW-0285">Flavoprotein</keyword>
<dbReference type="InterPro" id="IPR046373">
    <property type="entry name" value="Acyl-CoA_Oxase/DH_mid-dom_sf"/>
</dbReference>